<dbReference type="PROSITE" id="PS00135">
    <property type="entry name" value="TRYPSIN_SER"/>
    <property type="match status" value="1"/>
</dbReference>
<dbReference type="PANTHER" id="PTHR15462">
    <property type="entry name" value="SERINE PROTEASE"/>
    <property type="match status" value="1"/>
</dbReference>
<evidence type="ECO:0000256" key="1">
    <source>
        <dbReference type="ARBA" id="ARBA00008764"/>
    </source>
</evidence>
<name>A0A2T7UMU4_9RHOB</name>
<keyword evidence="2 6" id="KW-0645">Protease</keyword>
<dbReference type="SUPFAM" id="SSF50494">
    <property type="entry name" value="Trypsin-like serine proteases"/>
    <property type="match status" value="1"/>
</dbReference>
<feature type="domain" description="Peptidase S1" evidence="7">
    <location>
        <begin position="239"/>
        <end position="468"/>
    </location>
</feature>
<dbReference type="SMART" id="SM00020">
    <property type="entry name" value="Tryp_SPc"/>
    <property type="match status" value="1"/>
</dbReference>
<dbReference type="InterPro" id="IPR008256">
    <property type="entry name" value="Peptidase_S1B"/>
</dbReference>
<dbReference type="EC" id="3.4.21.-" evidence="6"/>
<dbReference type="GO" id="GO:0004252">
    <property type="term" value="F:serine-type endopeptidase activity"/>
    <property type="evidence" value="ECO:0007669"/>
    <property type="project" value="InterPro"/>
</dbReference>
<dbReference type="InterPro" id="IPR001254">
    <property type="entry name" value="Trypsin_dom"/>
</dbReference>
<dbReference type="InterPro" id="IPR009003">
    <property type="entry name" value="Peptidase_S1_PA"/>
</dbReference>
<comment type="similarity">
    <text evidence="1 6">Belongs to the peptidase S1B family.</text>
</comment>
<evidence type="ECO:0000313" key="9">
    <source>
        <dbReference type="Proteomes" id="UP000244810"/>
    </source>
</evidence>
<comment type="caution">
    <text evidence="8">The sequence shown here is derived from an EMBL/GenBank/DDBJ whole genome shotgun (WGS) entry which is preliminary data.</text>
</comment>
<dbReference type="InterPro" id="IPR050966">
    <property type="entry name" value="Glutamyl_endopeptidase"/>
</dbReference>
<evidence type="ECO:0000256" key="3">
    <source>
        <dbReference type="ARBA" id="ARBA00022729"/>
    </source>
</evidence>
<dbReference type="Proteomes" id="UP000244810">
    <property type="component" value="Unassembled WGS sequence"/>
</dbReference>
<keyword evidence="3" id="KW-0732">Signal</keyword>
<evidence type="ECO:0000256" key="6">
    <source>
        <dbReference type="RuleBase" id="RU004296"/>
    </source>
</evidence>
<evidence type="ECO:0000313" key="8">
    <source>
        <dbReference type="EMBL" id="PVE46012.1"/>
    </source>
</evidence>
<evidence type="ECO:0000256" key="5">
    <source>
        <dbReference type="ARBA" id="ARBA00022825"/>
    </source>
</evidence>
<dbReference type="PANTHER" id="PTHR15462:SF8">
    <property type="entry name" value="SERINE PROTEASE"/>
    <property type="match status" value="1"/>
</dbReference>
<protein>
    <recommendedName>
        <fullName evidence="6">Serine protease</fullName>
        <ecNumber evidence="6">3.4.21.-</ecNumber>
    </recommendedName>
</protein>
<reference evidence="8 9" key="1">
    <citation type="journal article" date="2011" name="Syst. Appl. Microbiol.">
        <title>Defluviimonas denitrificans gen. nov., sp. nov., and Pararhodobacter aggregans gen. nov., sp. nov., non-phototrophic Rhodobacteraceae from the biofilter of a marine aquaculture.</title>
        <authorList>
            <person name="Foesel B.U."/>
            <person name="Drake H.L."/>
            <person name="Schramm A."/>
        </authorList>
    </citation>
    <scope>NUCLEOTIDE SEQUENCE [LARGE SCALE GENOMIC DNA]</scope>
    <source>
        <strain evidence="8 9">D1-19</strain>
    </source>
</reference>
<organism evidence="8 9">
    <name type="scientific">Pararhodobacter aggregans</name>
    <dbReference type="NCBI Taxonomy" id="404875"/>
    <lineage>
        <taxon>Bacteria</taxon>
        <taxon>Pseudomonadati</taxon>
        <taxon>Pseudomonadota</taxon>
        <taxon>Alphaproteobacteria</taxon>
        <taxon>Rhodobacterales</taxon>
        <taxon>Paracoccaceae</taxon>
        <taxon>Pararhodobacter</taxon>
    </lineage>
</organism>
<accession>A0A2T7UMU4</accession>
<keyword evidence="9" id="KW-1185">Reference proteome</keyword>
<keyword evidence="5 6" id="KW-0720">Serine protease</keyword>
<dbReference type="PROSITE" id="PS50240">
    <property type="entry name" value="TRYPSIN_DOM"/>
    <property type="match status" value="1"/>
</dbReference>
<dbReference type="Pfam" id="PF00089">
    <property type="entry name" value="Trypsin"/>
    <property type="match status" value="1"/>
</dbReference>
<dbReference type="AlphaFoldDB" id="A0A2T7UMU4"/>
<dbReference type="GO" id="GO:0006508">
    <property type="term" value="P:proteolysis"/>
    <property type="evidence" value="ECO:0007669"/>
    <property type="project" value="UniProtKB-KW"/>
</dbReference>
<evidence type="ECO:0000259" key="7">
    <source>
        <dbReference type="PROSITE" id="PS50240"/>
    </source>
</evidence>
<dbReference type="PRINTS" id="PR00839">
    <property type="entry name" value="V8PROTEASE"/>
</dbReference>
<dbReference type="InterPro" id="IPR033116">
    <property type="entry name" value="TRYPSIN_SER"/>
</dbReference>
<dbReference type="Gene3D" id="2.40.10.10">
    <property type="entry name" value="Trypsin-like serine proteases"/>
    <property type="match status" value="2"/>
</dbReference>
<keyword evidence="4 6" id="KW-0378">Hydrolase</keyword>
<dbReference type="InterPro" id="IPR043504">
    <property type="entry name" value="Peptidase_S1_PA_chymotrypsin"/>
</dbReference>
<sequence length="468" mass="50361">MGHGPRTLRATAAPRVFAGGRPLILMAVGLAMFMKTFRNTRFPLILTALLLAAVPGAVLAQANTCRWANDNECDESRFGGTGACESGTDANDCRAEAASWQRLMDAVPAEIRAQLGNDTCRWANDRECDDIRFGGTGACENGTDASDCRALAIGSDDSCRWANDGECDDPGIGTGACISGTDRTDCAPVAMMRNRSNNCETSFNGICEEPGSARATCRAFTDTADCIGRDRPVVLRDHYFGHDDRVHPDVTQMPWRAVGLLTLEDGSCTATLIAPRLIATAAHCMQGENGQLAKVISFRAGAYGDTEQGIAHVVSSVVAPDYSPQSAAPNGGNGDDWAILTLDRDLGDEIGYVRPYVFNKDDLTEIRNGTYLVSQMGYSWDTGRFPSGHMDCQILTAYRDGSMIHTCDTTQGDSGSPIMHLRDGEWRLVAVDSQFFDAQPPFPQMSSSHLAVDTRAFAEALRRAGALD</sequence>
<proteinExistence type="inferred from homology"/>
<evidence type="ECO:0000256" key="4">
    <source>
        <dbReference type="ARBA" id="ARBA00022801"/>
    </source>
</evidence>
<gene>
    <name evidence="8" type="ORF">DDE23_17605</name>
</gene>
<dbReference type="EMBL" id="QDDR01000010">
    <property type="protein sequence ID" value="PVE46012.1"/>
    <property type="molecule type" value="Genomic_DNA"/>
</dbReference>
<evidence type="ECO:0000256" key="2">
    <source>
        <dbReference type="ARBA" id="ARBA00022670"/>
    </source>
</evidence>